<dbReference type="RefSeq" id="XP_009010478.1">
    <property type="nucleotide sequence ID" value="XM_009012230.1"/>
</dbReference>
<keyword evidence="5" id="KW-1185">Reference proteome</keyword>
<dbReference type="Gene3D" id="3.50.4.10">
    <property type="entry name" value="Hepatocyte Growth Factor"/>
    <property type="match status" value="1"/>
</dbReference>
<reference evidence="3 5" key="2">
    <citation type="journal article" date="2013" name="Nature">
        <title>Insights into bilaterian evolution from three spiralian genomes.</title>
        <authorList>
            <person name="Simakov O."/>
            <person name="Marletaz F."/>
            <person name="Cho S.J."/>
            <person name="Edsinger-Gonzales E."/>
            <person name="Havlak P."/>
            <person name="Hellsten U."/>
            <person name="Kuo D.H."/>
            <person name="Larsson T."/>
            <person name="Lv J."/>
            <person name="Arendt D."/>
            <person name="Savage R."/>
            <person name="Osoegawa K."/>
            <person name="de Jong P."/>
            <person name="Grimwood J."/>
            <person name="Chapman J.A."/>
            <person name="Shapiro H."/>
            <person name="Aerts A."/>
            <person name="Otillar R.P."/>
            <person name="Terry A.Y."/>
            <person name="Boore J.L."/>
            <person name="Grigoriev I.V."/>
            <person name="Lindberg D.R."/>
            <person name="Seaver E.C."/>
            <person name="Weisblat D.A."/>
            <person name="Putnam N.H."/>
            <person name="Rokhsar D.S."/>
        </authorList>
    </citation>
    <scope>NUCLEOTIDE SEQUENCE</scope>
</reference>
<dbReference type="KEGG" id="hro:HELRODRAFT_183196"/>
<reference evidence="5" key="1">
    <citation type="submission" date="2012-12" db="EMBL/GenBank/DDBJ databases">
        <authorList>
            <person name="Hellsten U."/>
            <person name="Grimwood J."/>
            <person name="Chapman J.A."/>
            <person name="Shapiro H."/>
            <person name="Aerts A."/>
            <person name="Otillar R.P."/>
            <person name="Terry A.Y."/>
            <person name="Boore J.L."/>
            <person name="Simakov O."/>
            <person name="Marletaz F."/>
            <person name="Cho S.-J."/>
            <person name="Edsinger-Gonzales E."/>
            <person name="Havlak P."/>
            <person name="Kuo D.-H."/>
            <person name="Larsson T."/>
            <person name="Lv J."/>
            <person name="Arendt D."/>
            <person name="Savage R."/>
            <person name="Osoegawa K."/>
            <person name="de Jong P."/>
            <person name="Lindberg D.R."/>
            <person name="Seaver E.C."/>
            <person name="Weisblat D.A."/>
            <person name="Putnam N.H."/>
            <person name="Grigoriev I.V."/>
            <person name="Rokhsar D.S."/>
        </authorList>
    </citation>
    <scope>NUCLEOTIDE SEQUENCE</scope>
</reference>
<feature type="signal peptide" evidence="1">
    <location>
        <begin position="1"/>
        <end position="17"/>
    </location>
</feature>
<dbReference type="EnsemblMetazoa" id="HelroT183196">
    <property type="protein sequence ID" value="HelroP183196"/>
    <property type="gene ID" value="HelroG183196"/>
</dbReference>
<dbReference type="SUPFAM" id="SSF49785">
    <property type="entry name" value="Galactose-binding domain-like"/>
    <property type="match status" value="1"/>
</dbReference>
<reference evidence="4" key="3">
    <citation type="submission" date="2015-06" db="UniProtKB">
        <authorList>
            <consortium name="EnsemblMetazoa"/>
        </authorList>
    </citation>
    <scope>IDENTIFICATION</scope>
</reference>
<feature type="chain" id="PRO_5010980793" description="Apple domain-containing protein" evidence="1">
    <location>
        <begin position="18"/>
        <end position="245"/>
    </location>
</feature>
<dbReference type="GeneID" id="20208902"/>
<dbReference type="Pfam" id="PF00024">
    <property type="entry name" value="PAN_1"/>
    <property type="match status" value="1"/>
</dbReference>
<evidence type="ECO:0000313" key="5">
    <source>
        <dbReference type="Proteomes" id="UP000015101"/>
    </source>
</evidence>
<dbReference type="InterPro" id="IPR008979">
    <property type="entry name" value="Galactose-bd-like_sf"/>
</dbReference>
<dbReference type="EMBL" id="AMQM01008632">
    <property type="status" value="NOT_ANNOTATED_CDS"/>
    <property type="molecule type" value="Genomic_DNA"/>
</dbReference>
<dbReference type="PANTHER" id="PTHR45713">
    <property type="entry name" value="FTP DOMAIN-CONTAINING PROTEIN"/>
    <property type="match status" value="1"/>
</dbReference>
<evidence type="ECO:0000256" key="1">
    <source>
        <dbReference type="SAM" id="SignalP"/>
    </source>
</evidence>
<name>T1FJA3_HELRO</name>
<sequence length="245" mass="27296">MRLFVLIILAYSQNAIADKNLALLKNSTGDSVYINNNVCFNARGATDGRLSNDSHNCGCFLGGGLSEVAWLMVDLEAPYFIDRMTLITDAYSFGYMSHFIAGGSNAGNTPQRGTYYICNQYEFFITISDAYTVKCNANIPALRYIIIQQRINAGASLNVCELLVYEARSKDSKLWNRLVDRRLIQTALLSFEKKSVKSCLAQCSQLKCDSVNYNPKSGSCEVFVHPFGYFNGSVPTKIVYFCDFA</sequence>
<organism evidence="4 5">
    <name type="scientific">Helobdella robusta</name>
    <name type="common">Californian leech</name>
    <dbReference type="NCBI Taxonomy" id="6412"/>
    <lineage>
        <taxon>Eukaryota</taxon>
        <taxon>Metazoa</taxon>
        <taxon>Spiralia</taxon>
        <taxon>Lophotrochozoa</taxon>
        <taxon>Annelida</taxon>
        <taxon>Clitellata</taxon>
        <taxon>Hirudinea</taxon>
        <taxon>Rhynchobdellida</taxon>
        <taxon>Glossiphoniidae</taxon>
        <taxon>Helobdella</taxon>
    </lineage>
</organism>
<dbReference type="PANTHER" id="PTHR45713:SF6">
    <property type="entry name" value="F5_8 TYPE C DOMAIN-CONTAINING PROTEIN"/>
    <property type="match status" value="1"/>
</dbReference>
<accession>T1FJA3</accession>
<keyword evidence="1" id="KW-0732">Signal</keyword>
<dbReference type="Proteomes" id="UP000015101">
    <property type="component" value="Unassembled WGS sequence"/>
</dbReference>
<dbReference type="InterPro" id="IPR051941">
    <property type="entry name" value="BG_Antigen-Binding_Lectin"/>
</dbReference>
<feature type="domain" description="Apple" evidence="2">
    <location>
        <begin position="179"/>
        <end position="224"/>
    </location>
</feature>
<proteinExistence type="predicted"/>
<dbReference type="CTD" id="20208902"/>
<dbReference type="OrthoDB" id="6102375at2759"/>
<dbReference type="HOGENOM" id="CLU_070429_1_0_1"/>
<protein>
    <recommendedName>
        <fullName evidence="2">Apple domain-containing protein</fullName>
    </recommendedName>
</protein>
<evidence type="ECO:0000313" key="4">
    <source>
        <dbReference type="EnsemblMetazoa" id="HelroP183196"/>
    </source>
</evidence>
<dbReference type="Gene3D" id="2.60.120.260">
    <property type="entry name" value="Galactose-binding domain-like"/>
    <property type="match status" value="1"/>
</dbReference>
<gene>
    <name evidence="4" type="primary">20208902</name>
    <name evidence="3" type="ORF">HELRODRAFT_183196</name>
</gene>
<dbReference type="AlphaFoldDB" id="T1FJA3"/>
<evidence type="ECO:0000313" key="3">
    <source>
        <dbReference type="EMBL" id="ESO11410.1"/>
    </source>
</evidence>
<dbReference type="SUPFAM" id="SSF57414">
    <property type="entry name" value="Hairpin loop containing domain-like"/>
    <property type="match status" value="1"/>
</dbReference>
<dbReference type="EMBL" id="KB095818">
    <property type="protein sequence ID" value="ESO11410.1"/>
    <property type="molecule type" value="Genomic_DNA"/>
</dbReference>
<evidence type="ECO:0000259" key="2">
    <source>
        <dbReference type="Pfam" id="PF00024"/>
    </source>
</evidence>
<dbReference type="InterPro" id="IPR003609">
    <property type="entry name" value="Pan_app"/>
</dbReference>
<dbReference type="InParanoid" id="T1FJA3"/>